<keyword evidence="2" id="KW-0812">Transmembrane</keyword>
<gene>
    <name evidence="3" type="ORF">M378DRAFT_15684</name>
</gene>
<keyword evidence="4" id="KW-1185">Reference proteome</keyword>
<dbReference type="AlphaFoldDB" id="A0A0C2WAG7"/>
<name>A0A0C2WAG7_AMAMK</name>
<organism evidence="3 4">
    <name type="scientific">Amanita muscaria (strain Koide BX008)</name>
    <dbReference type="NCBI Taxonomy" id="946122"/>
    <lineage>
        <taxon>Eukaryota</taxon>
        <taxon>Fungi</taxon>
        <taxon>Dikarya</taxon>
        <taxon>Basidiomycota</taxon>
        <taxon>Agaricomycotina</taxon>
        <taxon>Agaricomycetes</taxon>
        <taxon>Agaricomycetidae</taxon>
        <taxon>Agaricales</taxon>
        <taxon>Pluteineae</taxon>
        <taxon>Amanitaceae</taxon>
        <taxon>Amanita</taxon>
    </lineage>
</organism>
<protein>
    <submittedName>
        <fullName evidence="3">Uncharacterized protein</fullName>
    </submittedName>
</protein>
<reference evidence="3 4" key="1">
    <citation type="submission" date="2014-04" db="EMBL/GenBank/DDBJ databases">
        <title>Evolutionary Origins and Diversification of the Mycorrhizal Mutualists.</title>
        <authorList>
            <consortium name="DOE Joint Genome Institute"/>
            <consortium name="Mycorrhizal Genomics Consortium"/>
            <person name="Kohler A."/>
            <person name="Kuo A."/>
            <person name="Nagy L.G."/>
            <person name="Floudas D."/>
            <person name="Copeland A."/>
            <person name="Barry K.W."/>
            <person name="Cichocki N."/>
            <person name="Veneault-Fourrey C."/>
            <person name="LaButti K."/>
            <person name="Lindquist E.A."/>
            <person name="Lipzen A."/>
            <person name="Lundell T."/>
            <person name="Morin E."/>
            <person name="Murat C."/>
            <person name="Riley R."/>
            <person name="Ohm R."/>
            <person name="Sun H."/>
            <person name="Tunlid A."/>
            <person name="Henrissat B."/>
            <person name="Grigoriev I.V."/>
            <person name="Hibbett D.S."/>
            <person name="Martin F."/>
        </authorList>
    </citation>
    <scope>NUCLEOTIDE SEQUENCE [LARGE SCALE GENOMIC DNA]</scope>
    <source>
        <strain evidence="3 4">Koide BX008</strain>
    </source>
</reference>
<proteinExistence type="predicted"/>
<feature type="transmembrane region" description="Helical" evidence="2">
    <location>
        <begin position="73"/>
        <end position="94"/>
    </location>
</feature>
<dbReference type="OrthoDB" id="3023094at2759"/>
<keyword evidence="2" id="KW-0472">Membrane</keyword>
<sequence>MSSDPQISANPSSPVIGNTITSGDNGSQVTQLNQPALVDETLQSQKSNNQLENADIEKGAPDDLQYKYLVKRFNFKVVLSTFACSLVVAYMAFVNNVARTLSRINYAHGIPFNICMLLGFLSISLHALSTIVSSRGAVLCSDPELIEEKKYKVEDFKDILSLCQHLNLHGIIVFALAVLGSSFFVFEDYIYPSVFCGFSFVLVFLIFVGKYRKLSLIHKDLMRIWDGVNAFWNRGK</sequence>
<dbReference type="Proteomes" id="UP000054549">
    <property type="component" value="Unassembled WGS sequence"/>
</dbReference>
<feature type="transmembrane region" description="Helical" evidence="2">
    <location>
        <begin position="166"/>
        <end position="184"/>
    </location>
</feature>
<feature type="transmembrane region" description="Helical" evidence="2">
    <location>
        <begin position="190"/>
        <end position="209"/>
    </location>
</feature>
<feature type="transmembrane region" description="Helical" evidence="2">
    <location>
        <begin position="106"/>
        <end position="128"/>
    </location>
</feature>
<evidence type="ECO:0000313" key="3">
    <source>
        <dbReference type="EMBL" id="KIL58252.1"/>
    </source>
</evidence>
<dbReference type="EMBL" id="KN818343">
    <property type="protein sequence ID" value="KIL58252.1"/>
    <property type="molecule type" value="Genomic_DNA"/>
</dbReference>
<feature type="region of interest" description="Disordered" evidence="1">
    <location>
        <begin position="1"/>
        <end position="29"/>
    </location>
</feature>
<dbReference type="HOGENOM" id="CLU_1175159_0_0_1"/>
<dbReference type="InParanoid" id="A0A0C2WAG7"/>
<keyword evidence="2" id="KW-1133">Transmembrane helix</keyword>
<evidence type="ECO:0000313" key="4">
    <source>
        <dbReference type="Proteomes" id="UP000054549"/>
    </source>
</evidence>
<accession>A0A0C2WAG7</accession>
<evidence type="ECO:0000256" key="1">
    <source>
        <dbReference type="SAM" id="MobiDB-lite"/>
    </source>
</evidence>
<evidence type="ECO:0000256" key="2">
    <source>
        <dbReference type="SAM" id="Phobius"/>
    </source>
</evidence>